<dbReference type="SUPFAM" id="SSF48371">
    <property type="entry name" value="ARM repeat"/>
    <property type="match status" value="1"/>
</dbReference>
<gene>
    <name evidence="2" type="ORF">GSLYS_00020503001</name>
</gene>
<evidence type="ECO:0000313" key="3">
    <source>
        <dbReference type="Proteomes" id="UP001497497"/>
    </source>
</evidence>
<dbReference type="InterPro" id="IPR016024">
    <property type="entry name" value="ARM-type_fold"/>
</dbReference>
<comment type="caution">
    <text evidence="2">The sequence shown here is derived from an EMBL/GenBank/DDBJ whole genome shotgun (WGS) entry which is preliminary data.</text>
</comment>
<organism evidence="2 3">
    <name type="scientific">Lymnaea stagnalis</name>
    <name type="common">Great pond snail</name>
    <name type="synonym">Helix stagnalis</name>
    <dbReference type="NCBI Taxonomy" id="6523"/>
    <lineage>
        <taxon>Eukaryota</taxon>
        <taxon>Metazoa</taxon>
        <taxon>Spiralia</taxon>
        <taxon>Lophotrochozoa</taxon>
        <taxon>Mollusca</taxon>
        <taxon>Gastropoda</taxon>
        <taxon>Heterobranchia</taxon>
        <taxon>Euthyneura</taxon>
        <taxon>Panpulmonata</taxon>
        <taxon>Hygrophila</taxon>
        <taxon>Lymnaeoidea</taxon>
        <taxon>Lymnaeidae</taxon>
        <taxon>Lymnaea</taxon>
    </lineage>
</organism>
<dbReference type="EMBL" id="CAXITT010000913">
    <property type="protein sequence ID" value="CAL1547178.1"/>
    <property type="molecule type" value="Genomic_DNA"/>
</dbReference>
<dbReference type="Proteomes" id="UP001497497">
    <property type="component" value="Unassembled WGS sequence"/>
</dbReference>
<dbReference type="InterPro" id="IPR057881">
    <property type="entry name" value="ICE1_C"/>
</dbReference>
<proteinExistence type="predicted"/>
<sequence length="242" mass="27871">MAIAGVWPEVFSHNHVTRQCAMSPVLDYLLRDTYKSHPKVLRQVQCVLQRLCSWDTRQTTVQPEKLLKTLYEKLLFHFANEKHSLNPGYIFEVSKAIELLLIYQGAAWTMGNFTQRILLSLAMKWEHNGDTEKGPSPELVVAMMGVFRAVIAVQPLLVNSPKMISQIFERFIDRKSTNMSVELAYVNALLEISPYNPEKCLDLLRKWQDNNKGKVPNQTFSNFLQVRTMLSQKSGRGRDSKR</sequence>
<name>A0AAV2IJF1_LYMST</name>
<feature type="domain" description="Little elongation complex subunit 1 C-terminal" evidence="1">
    <location>
        <begin position="91"/>
        <end position="223"/>
    </location>
</feature>
<keyword evidence="3" id="KW-1185">Reference proteome</keyword>
<evidence type="ECO:0000313" key="2">
    <source>
        <dbReference type="EMBL" id="CAL1547178.1"/>
    </source>
</evidence>
<dbReference type="Pfam" id="PF25817">
    <property type="entry name" value="ICE1_C"/>
    <property type="match status" value="1"/>
</dbReference>
<reference evidence="2 3" key="1">
    <citation type="submission" date="2024-04" db="EMBL/GenBank/DDBJ databases">
        <authorList>
            <consortium name="Genoscope - CEA"/>
            <person name="William W."/>
        </authorList>
    </citation>
    <scope>NUCLEOTIDE SEQUENCE [LARGE SCALE GENOMIC DNA]</scope>
</reference>
<evidence type="ECO:0000259" key="1">
    <source>
        <dbReference type="Pfam" id="PF25817"/>
    </source>
</evidence>
<dbReference type="AlphaFoldDB" id="A0AAV2IJF1"/>
<accession>A0AAV2IJF1</accession>
<protein>
    <recommendedName>
        <fullName evidence="1">Little elongation complex subunit 1 C-terminal domain-containing protein</fullName>
    </recommendedName>
</protein>